<name>A0A1I2YR56_9MICO</name>
<keyword evidence="7 8" id="KW-0472">Membrane</keyword>
<feature type="transmembrane region" description="Helical" evidence="8">
    <location>
        <begin position="62"/>
        <end position="78"/>
    </location>
</feature>
<evidence type="ECO:0000256" key="4">
    <source>
        <dbReference type="ARBA" id="ARBA00022692"/>
    </source>
</evidence>
<proteinExistence type="predicted"/>
<dbReference type="Proteomes" id="UP000297963">
    <property type="component" value="Unassembled WGS sequence"/>
</dbReference>
<evidence type="ECO:0000256" key="8">
    <source>
        <dbReference type="SAM" id="Phobius"/>
    </source>
</evidence>
<dbReference type="EMBL" id="FOPW01000002">
    <property type="protein sequence ID" value="SFH27940.1"/>
    <property type="molecule type" value="Genomic_DNA"/>
</dbReference>
<reference evidence="10 12" key="2">
    <citation type="submission" date="2019-03" db="EMBL/GenBank/DDBJ databases">
        <title>Genomics of glacier-inhabiting Cryobacterium strains.</title>
        <authorList>
            <person name="Liu Q."/>
            <person name="Xin Y.-H."/>
        </authorList>
    </citation>
    <scope>NUCLEOTIDE SEQUENCE [LARGE SCALE GENOMIC DNA]</scope>
    <source>
        <strain evidence="10 12">Hh34</strain>
    </source>
</reference>
<dbReference type="PANTHER" id="PTHR32024:SF1">
    <property type="entry name" value="KTR SYSTEM POTASSIUM UPTAKE PROTEIN B"/>
    <property type="match status" value="1"/>
</dbReference>
<feature type="transmembrane region" description="Helical" evidence="8">
    <location>
        <begin position="240"/>
        <end position="263"/>
    </location>
</feature>
<keyword evidence="5 8" id="KW-1133">Transmembrane helix</keyword>
<evidence type="ECO:0000256" key="2">
    <source>
        <dbReference type="ARBA" id="ARBA00022448"/>
    </source>
</evidence>
<evidence type="ECO:0000256" key="7">
    <source>
        <dbReference type="ARBA" id="ARBA00023136"/>
    </source>
</evidence>
<keyword evidence="11" id="KW-1185">Reference proteome</keyword>
<feature type="transmembrane region" description="Helical" evidence="8">
    <location>
        <begin position="205"/>
        <end position="228"/>
    </location>
</feature>
<feature type="transmembrane region" description="Helical" evidence="8">
    <location>
        <begin position="313"/>
        <end position="341"/>
    </location>
</feature>
<evidence type="ECO:0000313" key="12">
    <source>
        <dbReference type="Proteomes" id="UP000297963"/>
    </source>
</evidence>
<dbReference type="Proteomes" id="UP000199681">
    <property type="component" value="Unassembled WGS sequence"/>
</dbReference>
<protein>
    <submittedName>
        <fullName evidence="9">Trk-type K+ transport system, membrane component</fullName>
    </submittedName>
    <submittedName>
        <fullName evidence="10">TrkH family potassium uptake protein</fullName>
    </submittedName>
</protein>
<sequence>MHHAHSEPSQTQEPRSLIREFVKRSPSRAAALIFVAAALFFAIVLSLPIAAADGNRTPLPDAIFTAVSAVTVTGLTTLDTATHWSFFGQAMILLAIQIGGLGIVTIALLLARAVTRHLGLGDKVFVQQSLGTSRLGEVGSLLRTVVLTTLAIEAALVAVLIPRFVMIEDNWWEGVWHGLFYGISSFNNAGFVSHAGGLGQFDGDYWILTPIMIGVFVGSFGFPVYLTLIQHKWNRKRWTLHTKLTLGTTTLLLIAGAVAWGAMEWGNERSIEHLSIPDKLFHALFASTMMRSGGFAITDTSESNPITLLMTDALMFVGGGSASTAGGIKVVTLAVLFLAIVAEARGDRRVMIGGRTIPDGTLRLAISVTFLGATLVLVATGLIMMISDEPLDRILFEVISAFATCGLSVGLSEELHPAGKYVLSLLMLAGRIGPIGLAAALALKQRNVLYSLPEERPIIG</sequence>
<evidence type="ECO:0000256" key="1">
    <source>
        <dbReference type="ARBA" id="ARBA00004651"/>
    </source>
</evidence>
<dbReference type="EMBL" id="SOFE01000011">
    <property type="protein sequence ID" value="TFB86120.1"/>
    <property type="molecule type" value="Genomic_DNA"/>
</dbReference>
<evidence type="ECO:0000313" key="11">
    <source>
        <dbReference type="Proteomes" id="UP000199681"/>
    </source>
</evidence>
<dbReference type="AlphaFoldDB" id="A0A1I2YR56"/>
<comment type="subcellular location">
    <subcellularLocation>
        <location evidence="1">Cell membrane</location>
        <topology evidence="1">Multi-pass membrane protein</topology>
    </subcellularLocation>
</comment>
<comment type="caution">
    <text evidence="10">The sequence shown here is derived from an EMBL/GenBank/DDBJ whole genome shotgun (WGS) entry which is preliminary data.</text>
</comment>
<organism evidence="10 12">
    <name type="scientific">Cryobacterium levicorallinum</name>
    <dbReference type="NCBI Taxonomy" id="995038"/>
    <lineage>
        <taxon>Bacteria</taxon>
        <taxon>Bacillati</taxon>
        <taxon>Actinomycetota</taxon>
        <taxon>Actinomycetes</taxon>
        <taxon>Micrococcales</taxon>
        <taxon>Microbacteriaceae</taxon>
        <taxon>Cryobacterium</taxon>
    </lineage>
</organism>
<dbReference type="GO" id="GO:0005886">
    <property type="term" value="C:plasma membrane"/>
    <property type="evidence" value="ECO:0007669"/>
    <property type="project" value="UniProtKB-SubCell"/>
</dbReference>
<keyword evidence="3" id="KW-1003">Cell membrane</keyword>
<feature type="transmembrane region" description="Helical" evidence="8">
    <location>
        <begin position="141"/>
        <end position="162"/>
    </location>
</feature>
<dbReference type="PANTHER" id="PTHR32024">
    <property type="entry name" value="TRK SYSTEM POTASSIUM UPTAKE PROTEIN TRKG-RELATED"/>
    <property type="match status" value="1"/>
</dbReference>
<feature type="transmembrane region" description="Helical" evidence="8">
    <location>
        <begin position="29"/>
        <end position="50"/>
    </location>
</feature>
<evidence type="ECO:0000313" key="10">
    <source>
        <dbReference type="EMBL" id="TFB86120.1"/>
    </source>
</evidence>
<keyword evidence="4 8" id="KW-0812">Transmembrane</keyword>
<dbReference type="InterPro" id="IPR003445">
    <property type="entry name" value="Cat_transpt"/>
</dbReference>
<keyword evidence="2" id="KW-0813">Transport</keyword>
<reference evidence="9 11" key="1">
    <citation type="submission" date="2016-10" db="EMBL/GenBank/DDBJ databases">
        <authorList>
            <person name="Varghese N."/>
            <person name="Submissions S."/>
        </authorList>
    </citation>
    <scope>NUCLEOTIDE SEQUENCE [LARGE SCALE GENOMIC DNA]</scope>
    <source>
        <strain evidence="9 11">GMCC 1.11211</strain>
    </source>
</reference>
<feature type="transmembrane region" description="Helical" evidence="8">
    <location>
        <begin position="90"/>
        <end position="111"/>
    </location>
</feature>
<evidence type="ECO:0000256" key="6">
    <source>
        <dbReference type="ARBA" id="ARBA00023065"/>
    </source>
</evidence>
<evidence type="ECO:0000313" key="9">
    <source>
        <dbReference type="EMBL" id="SFH27940.1"/>
    </source>
</evidence>
<evidence type="ECO:0000256" key="3">
    <source>
        <dbReference type="ARBA" id="ARBA00022475"/>
    </source>
</evidence>
<dbReference type="Pfam" id="PF02386">
    <property type="entry name" value="TrkH"/>
    <property type="match status" value="1"/>
</dbReference>
<dbReference type="GO" id="GO:0030001">
    <property type="term" value="P:metal ion transport"/>
    <property type="evidence" value="ECO:0007669"/>
    <property type="project" value="UniProtKB-ARBA"/>
</dbReference>
<keyword evidence="6" id="KW-0406">Ion transport</keyword>
<gene>
    <name evidence="10" type="ORF">E3O11_06480</name>
    <name evidence="9" type="ORF">SAMN05216274_102282</name>
</gene>
<accession>A0A1I2YR56</accession>
<dbReference type="STRING" id="995038.SAMN05216274_102282"/>
<feature type="transmembrane region" description="Helical" evidence="8">
    <location>
        <begin position="362"/>
        <end position="386"/>
    </location>
</feature>
<feature type="transmembrane region" description="Helical" evidence="8">
    <location>
        <begin position="174"/>
        <end position="193"/>
    </location>
</feature>
<evidence type="ECO:0000256" key="5">
    <source>
        <dbReference type="ARBA" id="ARBA00022989"/>
    </source>
</evidence>
<feature type="transmembrane region" description="Helical" evidence="8">
    <location>
        <begin position="421"/>
        <end position="443"/>
    </location>
</feature>
<dbReference type="GO" id="GO:0008324">
    <property type="term" value="F:monoatomic cation transmembrane transporter activity"/>
    <property type="evidence" value="ECO:0007669"/>
    <property type="project" value="InterPro"/>
</dbReference>